<dbReference type="CTD" id="20214794"/>
<proteinExistence type="inferred from homology"/>
<dbReference type="Proteomes" id="UP000015101">
    <property type="component" value="Unassembled WGS sequence"/>
</dbReference>
<dbReference type="AlphaFoldDB" id="T1G146"/>
<keyword evidence="8 9" id="KW-0807">Transducer</keyword>
<dbReference type="GO" id="GO:0004930">
    <property type="term" value="F:G protein-coupled receptor activity"/>
    <property type="evidence" value="ECO:0007669"/>
    <property type="project" value="UniProtKB-KW"/>
</dbReference>
<dbReference type="RefSeq" id="XP_009011865.1">
    <property type="nucleotide sequence ID" value="XM_009013617.1"/>
</dbReference>
<keyword evidence="2" id="KW-1003">Cell membrane</keyword>
<feature type="transmembrane region" description="Helical" evidence="10">
    <location>
        <begin position="52"/>
        <end position="75"/>
    </location>
</feature>
<dbReference type="GeneID" id="20214794"/>
<dbReference type="OrthoDB" id="6358729at2759"/>
<evidence type="ECO:0000256" key="7">
    <source>
        <dbReference type="ARBA" id="ARBA00023170"/>
    </source>
</evidence>
<dbReference type="Gene3D" id="1.20.1070.10">
    <property type="entry name" value="Rhodopsin 7-helix transmembrane proteins"/>
    <property type="match status" value="1"/>
</dbReference>
<dbReference type="STRING" id="6412.T1G146"/>
<dbReference type="GO" id="GO:0005886">
    <property type="term" value="C:plasma membrane"/>
    <property type="evidence" value="ECO:0007669"/>
    <property type="project" value="UniProtKB-SubCell"/>
</dbReference>
<dbReference type="KEGG" id="hro:HELRODRAFT_72732"/>
<keyword evidence="5 9" id="KW-0297">G-protein coupled receptor</keyword>
<dbReference type="PROSITE" id="PS50262">
    <property type="entry name" value="G_PROTEIN_RECEP_F1_2"/>
    <property type="match status" value="1"/>
</dbReference>
<dbReference type="HOGENOM" id="CLU_009579_31_4_1"/>
<keyword evidence="6 10" id="KW-0472">Membrane</keyword>
<feature type="transmembrane region" description="Helical" evidence="10">
    <location>
        <begin position="12"/>
        <end position="32"/>
    </location>
</feature>
<dbReference type="PRINTS" id="PR00237">
    <property type="entry name" value="GPCRRHODOPSN"/>
</dbReference>
<evidence type="ECO:0000256" key="6">
    <source>
        <dbReference type="ARBA" id="ARBA00023136"/>
    </source>
</evidence>
<keyword evidence="3 9" id="KW-0812">Transmembrane</keyword>
<reference evidence="12 14" key="2">
    <citation type="journal article" date="2013" name="Nature">
        <title>Insights into bilaterian evolution from three spiralian genomes.</title>
        <authorList>
            <person name="Simakov O."/>
            <person name="Marletaz F."/>
            <person name="Cho S.J."/>
            <person name="Edsinger-Gonzales E."/>
            <person name="Havlak P."/>
            <person name="Hellsten U."/>
            <person name="Kuo D.H."/>
            <person name="Larsson T."/>
            <person name="Lv J."/>
            <person name="Arendt D."/>
            <person name="Savage R."/>
            <person name="Osoegawa K."/>
            <person name="de Jong P."/>
            <person name="Grimwood J."/>
            <person name="Chapman J.A."/>
            <person name="Shapiro H."/>
            <person name="Aerts A."/>
            <person name="Otillar R.P."/>
            <person name="Terry A.Y."/>
            <person name="Boore J.L."/>
            <person name="Grigoriev I.V."/>
            <person name="Lindberg D.R."/>
            <person name="Seaver E.C."/>
            <person name="Weisblat D.A."/>
            <person name="Putnam N.H."/>
            <person name="Rokhsar D.S."/>
        </authorList>
    </citation>
    <scope>NUCLEOTIDE SEQUENCE</scope>
</reference>
<feature type="transmembrane region" description="Helical" evidence="10">
    <location>
        <begin position="95"/>
        <end position="117"/>
    </location>
</feature>
<keyword evidence="14" id="KW-1185">Reference proteome</keyword>
<gene>
    <name evidence="13" type="primary">20214794</name>
    <name evidence="12" type="ORF">HELRODRAFT_72732</name>
</gene>
<evidence type="ECO:0000256" key="4">
    <source>
        <dbReference type="ARBA" id="ARBA00022989"/>
    </source>
</evidence>
<keyword evidence="4 10" id="KW-1133">Transmembrane helix</keyword>
<dbReference type="InParanoid" id="T1G146"/>
<dbReference type="EnsemblMetazoa" id="HelroT72732">
    <property type="protein sequence ID" value="HelroP72732"/>
    <property type="gene ID" value="HelroG72732"/>
</dbReference>
<evidence type="ECO:0000256" key="1">
    <source>
        <dbReference type="ARBA" id="ARBA00004651"/>
    </source>
</evidence>
<evidence type="ECO:0000256" key="5">
    <source>
        <dbReference type="ARBA" id="ARBA00023040"/>
    </source>
</evidence>
<evidence type="ECO:0000256" key="8">
    <source>
        <dbReference type="ARBA" id="ARBA00023224"/>
    </source>
</evidence>
<keyword evidence="7 9" id="KW-0675">Receptor</keyword>
<dbReference type="PROSITE" id="PS00237">
    <property type="entry name" value="G_PROTEIN_RECEP_F1_1"/>
    <property type="match status" value="1"/>
</dbReference>
<evidence type="ECO:0000313" key="12">
    <source>
        <dbReference type="EMBL" id="ESO10051.1"/>
    </source>
</evidence>
<organism evidence="13 14">
    <name type="scientific">Helobdella robusta</name>
    <name type="common">Californian leech</name>
    <dbReference type="NCBI Taxonomy" id="6412"/>
    <lineage>
        <taxon>Eukaryota</taxon>
        <taxon>Metazoa</taxon>
        <taxon>Spiralia</taxon>
        <taxon>Lophotrochozoa</taxon>
        <taxon>Annelida</taxon>
        <taxon>Clitellata</taxon>
        <taxon>Hirudinea</taxon>
        <taxon>Rhynchobdellida</taxon>
        <taxon>Glossiphoniidae</taxon>
        <taxon>Helobdella</taxon>
    </lineage>
</organism>
<dbReference type="InterPro" id="IPR017452">
    <property type="entry name" value="GPCR_Rhodpsn_7TM"/>
</dbReference>
<dbReference type="InterPro" id="IPR000276">
    <property type="entry name" value="GPCR_Rhodpsn"/>
</dbReference>
<evidence type="ECO:0000313" key="13">
    <source>
        <dbReference type="EnsemblMetazoa" id="HelroP72732"/>
    </source>
</evidence>
<evidence type="ECO:0000256" key="2">
    <source>
        <dbReference type="ARBA" id="ARBA00022475"/>
    </source>
</evidence>
<reference evidence="14" key="1">
    <citation type="submission" date="2012-12" db="EMBL/GenBank/DDBJ databases">
        <authorList>
            <person name="Hellsten U."/>
            <person name="Grimwood J."/>
            <person name="Chapman J.A."/>
            <person name="Shapiro H."/>
            <person name="Aerts A."/>
            <person name="Otillar R.P."/>
            <person name="Terry A.Y."/>
            <person name="Boore J.L."/>
            <person name="Simakov O."/>
            <person name="Marletaz F."/>
            <person name="Cho S.-J."/>
            <person name="Edsinger-Gonzales E."/>
            <person name="Havlak P."/>
            <person name="Kuo D.-H."/>
            <person name="Larsson T."/>
            <person name="Lv J."/>
            <person name="Arendt D."/>
            <person name="Savage R."/>
            <person name="Osoegawa K."/>
            <person name="de Jong P."/>
            <person name="Lindberg D.R."/>
            <person name="Seaver E.C."/>
            <person name="Weisblat D.A."/>
            <person name="Putnam N.H."/>
            <person name="Grigoriev I.V."/>
            <person name="Rokhsar D.S."/>
        </authorList>
    </citation>
    <scope>NUCLEOTIDE SEQUENCE</scope>
</reference>
<dbReference type="EMBL" id="KB095905">
    <property type="protein sequence ID" value="ESO10051.1"/>
    <property type="molecule type" value="Genomic_DNA"/>
</dbReference>
<dbReference type="OMA" id="MANEMYI"/>
<dbReference type="SUPFAM" id="SSF81321">
    <property type="entry name" value="Family A G protein-coupled receptor-like"/>
    <property type="match status" value="1"/>
</dbReference>
<dbReference type="Pfam" id="PF00001">
    <property type="entry name" value="7tm_1"/>
    <property type="match status" value="1"/>
</dbReference>
<accession>T1G146</accession>
<comment type="subcellular location">
    <subcellularLocation>
        <location evidence="1">Cell membrane</location>
        <topology evidence="1">Multi-pass membrane protein</topology>
    </subcellularLocation>
</comment>
<dbReference type="PANTHER" id="PTHR24247">
    <property type="entry name" value="5-HYDROXYTRYPTAMINE RECEPTOR"/>
    <property type="match status" value="1"/>
</dbReference>
<evidence type="ECO:0000259" key="11">
    <source>
        <dbReference type="PROSITE" id="PS50262"/>
    </source>
</evidence>
<reference evidence="13" key="3">
    <citation type="submission" date="2015-06" db="UniProtKB">
        <authorList>
            <consortium name="EnsemblMetazoa"/>
        </authorList>
    </citation>
    <scope>IDENTIFICATION</scope>
</reference>
<evidence type="ECO:0000256" key="3">
    <source>
        <dbReference type="ARBA" id="ARBA00022692"/>
    </source>
</evidence>
<comment type="similarity">
    <text evidence="9">Belongs to the G-protein coupled receptor 1 family.</text>
</comment>
<dbReference type="PANTHER" id="PTHR24247:SF228">
    <property type="entry name" value="5-HYDROXYTRYPTAMINE (SEROTONIN) RECEPTOR 2A, ISOFORM B"/>
    <property type="match status" value="1"/>
</dbReference>
<protein>
    <recommendedName>
        <fullName evidence="11">G-protein coupled receptors family 1 profile domain-containing protein</fullName>
    </recommendedName>
</protein>
<sequence length="127" mass="14376">FWAFGLVTCTLWQMSDVTMCTSSIMHMCIISLDRYKCIRDPMSLRNRSKRSVAFRIAAVWIFAISISSPLALLATFRPLDILNSKSECIISNPNFLVYGSIAAFFLPLVVMLLTYSLTIRLLSQKAK</sequence>
<evidence type="ECO:0000256" key="10">
    <source>
        <dbReference type="SAM" id="Phobius"/>
    </source>
</evidence>
<evidence type="ECO:0000313" key="14">
    <source>
        <dbReference type="Proteomes" id="UP000015101"/>
    </source>
</evidence>
<dbReference type="EMBL" id="AMQM01002862">
    <property type="status" value="NOT_ANNOTATED_CDS"/>
    <property type="molecule type" value="Genomic_DNA"/>
</dbReference>
<dbReference type="eggNOG" id="KOG3656">
    <property type="taxonomic scope" value="Eukaryota"/>
</dbReference>
<name>T1G146_HELRO</name>
<evidence type="ECO:0000256" key="9">
    <source>
        <dbReference type="RuleBase" id="RU000688"/>
    </source>
</evidence>
<feature type="domain" description="G-protein coupled receptors family 1 profile" evidence="11">
    <location>
        <begin position="1"/>
        <end position="127"/>
    </location>
</feature>